<feature type="transmembrane region" description="Helical" evidence="7">
    <location>
        <begin position="199"/>
        <end position="221"/>
    </location>
</feature>
<gene>
    <name evidence="9" type="ORF">E1750_11100</name>
</gene>
<protein>
    <recommendedName>
        <fullName evidence="8">ABC transmembrane type-1 domain-containing protein</fullName>
    </recommendedName>
</protein>
<name>A0A4P6YFV4_9FLAO</name>
<evidence type="ECO:0000256" key="3">
    <source>
        <dbReference type="ARBA" id="ARBA00022475"/>
    </source>
</evidence>
<comment type="subcellular location">
    <subcellularLocation>
        <location evidence="1">Cell membrane</location>
        <topology evidence="1">Multi-pass membrane protein</topology>
    </subcellularLocation>
</comment>
<dbReference type="Gene3D" id="1.10.3720.10">
    <property type="entry name" value="MetI-like"/>
    <property type="match status" value="1"/>
</dbReference>
<dbReference type="AlphaFoldDB" id="A0A4P6YFV4"/>
<dbReference type="PANTHER" id="PTHR30151">
    <property type="entry name" value="ALKANE SULFONATE ABC TRANSPORTER-RELATED, MEMBRANE SUBUNIT"/>
    <property type="match status" value="1"/>
</dbReference>
<evidence type="ECO:0000256" key="6">
    <source>
        <dbReference type="ARBA" id="ARBA00023136"/>
    </source>
</evidence>
<organism evidence="9 10">
    <name type="scientific">Flavobacterium nackdongense</name>
    <dbReference type="NCBI Taxonomy" id="2547394"/>
    <lineage>
        <taxon>Bacteria</taxon>
        <taxon>Pseudomonadati</taxon>
        <taxon>Bacteroidota</taxon>
        <taxon>Flavobacteriia</taxon>
        <taxon>Flavobacteriales</taxon>
        <taxon>Flavobacteriaceae</taxon>
        <taxon>Flavobacterium</taxon>
    </lineage>
</organism>
<dbReference type="KEGG" id="fnk:E1750_11100"/>
<dbReference type="GO" id="GO:0005886">
    <property type="term" value="C:plasma membrane"/>
    <property type="evidence" value="ECO:0007669"/>
    <property type="project" value="UniProtKB-SubCell"/>
</dbReference>
<evidence type="ECO:0000259" key="8">
    <source>
        <dbReference type="PROSITE" id="PS50928"/>
    </source>
</evidence>
<feature type="transmembrane region" description="Helical" evidence="7">
    <location>
        <begin position="233"/>
        <end position="254"/>
    </location>
</feature>
<dbReference type="Proteomes" id="UP000291124">
    <property type="component" value="Chromosome"/>
</dbReference>
<feature type="transmembrane region" description="Helical" evidence="7">
    <location>
        <begin position="108"/>
        <end position="128"/>
    </location>
</feature>
<reference evidence="10" key="1">
    <citation type="submission" date="2019-03" db="EMBL/GenBank/DDBJ databases">
        <title>Flavobacterium sp.</title>
        <authorList>
            <person name="Kim H."/>
        </authorList>
    </citation>
    <scope>NUCLEOTIDE SEQUENCE [LARGE SCALE GENOMIC DNA]</scope>
    <source>
        <strain evidence="10">GS13</strain>
    </source>
</reference>
<proteinExistence type="predicted"/>
<evidence type="ECO:0000256" key="1">
    <source>
        <dbReference type="ARBA" id="ARBA00004651"/>
    </source>
</evidence>
<dbReference type="SUPFAM" id="SSF161098">
    <property type="entry name" value="MetI-like"/>
    <property type="match status" value="1"/>
</dbReference>
<feature type="domain" description="ABC transmembrane type-1" evidence="8">
    <location>
        <begin position="72"/>
        <end position="251"/>
    </location>
</feature>
<evidence type="ECO:0000256" key="4">
    <source>
        <dbReference type="ARBA" id="ARBA00022692"/>
    </source>
</evidence>
<dbReference type="PANTHER" id="PTHR30151:SF0">
    <property type="entry name" value="ABC TRANSPORTER PERMEASE PROTEIN MJ0413-RELATED"/>
    <property type="match status" value="1"/>
</dbReference>
<dbReference type="EMBL" id="CP037933">
    <property type="protein sequence ID" value="QBN19323.1"/>
    <property type="molecule type" value="Genomic_DNA"/>
</dbReference>
<evidence type="ECO:0000256" key="5">
    <source>
        <dbReference type="ARBA" id="ARBA00022989"/>
    </source>
</evidence>
<evidence type="ECO:0000313" key="10">
    <source>
        <dbReference type="Proteomes" id="UP000291124"/>
    </source>
</evidence>
<feature type="transmembrane region" description="Helical" evidence="7">
    <location>
        <begin position="72"/>
        <end position="96"/>
    </location>
</feature>
<feature type="transmembrane region" description="Helical" evidence="7">
    <location>
        <begin position="134"/>
        <end position="155"/>
    </location>
</feature>
<keyword evidence="4 7" id="KW-0812">Transmembrane</keyword>
<dbReference type="InterPro" id="IPR000515">
    <property type="entry name" value="MetI-like"/>
</dbReference>
<evidence type="ECO:0000256" key="2">
    <source>
        <dbReference type="ARBA" id="ARBA00022448"/>
    </source>
</evidence>
<sequence length="264" mass="30343">MAAFIFIMLKKLITPFEKLSKSYKTVILVVWIILVLLLWFVGTSGTKHLFPSPSQVLEGFKGLYAEGLVVHIFHSLSLCFVSIFLATILAMLFAYTWPIPMLKPVAEFVTKFRFLPFTGLSYYITLIIHEARDMQIWIMVIFLTTFLTTSLIAVINDIPEEEFDHAKTLKCNRWEVLWQVIVLGRIDYVIDAIRQNLAITWMMLVTVESIVVASGGLGFLIKNSDKFMNHGRIIALQIIILLIGLILDWGINFFRKALFRYSKI</sequence>
<dbReference type="InterPro" id="IPR035906">
    <property type="entry name" value="MetI-like_sf"/>
</dbReference>
<dbReference type="OrthoDB" id="9784957at2"/>
<keyword evidence="5 7" id="KW-1133">Transmembrane helix</keyword>
<accession>A0A4P6YFV4</accession>
<dbReference type="GO" id="GO:0055085">
    <property type="term" value="P:transmembrane transport"/>
    <property type="evidence" value="ECO:0007669"/>
    <property type="project" value="InterPro"/>
</dbReference>
<keyword evidence="3" id="KW-1003">Cell membrane</keyword>
<evidence type="ECO:0000313" key="9">
    <source>
        <dbReference type="EMBL" id="QBN19323.1"/>
    </source>
</evidence>
<dbReference type="RefSeq" id="WP_133276841.1">
    <property type="nucleotide sequence ID" value="NZ_CP037933.1"/>
</dbReference>
<evidence type="ECO:0000256" key="7">
    <source>
        <dbReference type="SAM" id="Phobius"/>
    </source>
</evidence>
<dbReference type="PROSITE" id="PS50928">
    <property type="entry name" value="ABC_TM1"/>
    <property type="match status" value="1"/>
</dbReference>
<feature type="transmembrane region" description="Helical" evidence="7">
    <location>
        <begin position="21"/>
        <end position="41"/>
    </location>
</feature>
<keyword evidence="10" id="KW-1185">Reference proteome</keyword>
<keyword evidence="6 7" id="KW-0472">Membrane</keyword>
<keyword evidence="2" id="KW-0813">Transport</keyword>